<dbReference type="Gramene" id="PUZ56193">
    <property type="protein sequence ID" value="PUZ56193"/>
    <property type="gene ID" value="GQ55_5G276100"/>
</dbReference>
<accession>A0A2T7DKT5</accession>
<evidence type="ECO:0000313" key="2">
    <source>
        <dbReference type="Proteomes" id="UP000244336"/>
    </source>
</evidence>
<evidence type="ECO:0008006" key="3">
    <source>
        <dbReference type="Google" id="ProtNLM"/>
    </source>
</evidence>
<evidence type="ECO:0000313" key="1">
    <source>
        <dbReference type="EMBL" id="PUZ56193.1"/>
    </source>
</evidence>
<dbReference type="PANTHER" id="PTHR11697:SF230">
    <property type="entry name" value="ZINC FINGER, MYM DOMAIN CONTAINING 1"/>
    <property type="match status" value="1"/>
</dbReference>
<dbReference type="PANTHER" id="PTHR11697">
    <property type="entry name" value="GENERAL TRANSCRIPTION FACTOR 2-RELATED ZINC FINGER PROTEIN"/>
    <property type="match status" value="1"/>
</dbReference>
<gene>
    <name evidence="1" type="ORF">GQ55_5G276100</name>
</gene>
<dbReference type="InterPro" id="IPR055298">
    <property type="entry name" value="AtLOH3-like"/>
</dbReference>
<protein>
    <recommendedName>
        <fullName evidence="3">DUF4371 domain-containing protein</fullName>
    </recommendedName>
</protein>
<reference evidence="1 2" key="1">
    <citation type="submission" date="2018-04" db="EMBL/GenBank/DDBJ databases">
        <title>WGS assembly of Panicum hallii var. hallii HAL2.</title>
        <authorList>
            <person name="Lovell J."/>
            <person name="Jenkins J."/>
            <person name="Lowry D."/>
            <person name="Mamidi S."/>
            <person name="Sreedasyam A."/>
            <person name="Weng X."/>
            <person name="Barry K."/>
            <person name="Bonette J."/>
            <person name="Campitelli B."/>
            <person name="Daum C."/>
            <person name="Gordon S."/>
            <person name="Gould B."/>
            <person name="Lipzen A."/>
            <person name="MacQueen A."/>
            <person name="Palacio-Mejia J."/>
            <person name="Plott C."/>
            <person name="Shakirov E."/>
            <person name="Shu S."/>
            <person name="Yoshinaga Y."/>
            <person name="Zane M."/>
            <person name="Rokhsar D."/>
            <person name="Grimwood J."/>
            <person name="Schmutz J."/>
            <person name="Juenger T."/>
        </authorList>
    </citation>
    <scope>NUCLEOTIDE SEQUENCE [LARGE SCALE GENOMIC DNA]</scope>
    <source>
        <strain evidence="2">cv. HAL2</strain>
    </source>
</reference>
<dbReference type="AlphaFoldDB" id="A0A2T7DKT5"/>
<proteinExistence type="predicted"/>
<dbReference type="EMBL" id="CM009753">
    <property type="protein sequence ID" value="PUZ56193.1"/>
    <property type="molecule type" value="Genomic_DNA"/>
</dbReference>
<dbReference type="Proteomes" id="UP000244336">
    <property type="component" value="Chromosome 5"/>
</dbReference>
<dbReference type="OrthoDB" id="678367at2759"/>
<name>A0A2T7DKT5_9POAL</name>
<keyword evidence="2" id="KW-1185">Reference proteome</keyword>
<dbReference type="STRING" id="1504633.A0A2T7DKT5"/>
<sequence length="211" mass="24446">MEESPSAYYVHCFAHQLQLTLVAVAKENIDCQWFFGQLAYLLNVLDMSCKNIRMLRIAQAKYMIEALKLGEIETGQGLNQEMCLARPGDTRWGSYYKTVMHVMHLYPSIKKVLFRVGKEGKVSEALGAQTMLRVFNTFEFVFLLHLMNEIFGYTNDLCNALQKREQDIVNAMDLLEFTKVELDVLREMLNGKNFLRRSLLFARSIKLKLLT</sequence>
<organism evidence="1 2">
    <name type="scientific">Panicum hallii var. hallii</name>
    <dbReference type="NCBI Taxonomy" id="1504633"/>
    <lineage>
        <taxon>Eukaryota</taxon>
        <taxon>Viridiplantae</taxon>
        <taxon>Streptophyta</taxon>
        <taxon>Embryophyta</taxon>
        <taxon>Tracheophyta</taxon>
        <taxon>Spermatophyta</taxon>
        <taxon>Magnoliopsida</taxon>
        <taxon>Liliopsida</taxon>
        <taxon>Poales</taxon>
        <taxon>Poaceae</taxon>
        <taxon>PACMAD clade</taxon>
        <taxon>Panicoideae</taxon>
        <taxon>Panicodae</taxon>
        <taxon>Paniceae</taxon>
        <taxon>Panicinae</taxon>
        <taxon>Panicum</taxon>
        <taxon>Panicum sect. Panicum</taxon>
    </lineage>
</organism>